<reference evidence="4 5" key="1">
    <citation type="journal article" date="2013" name="Stand. Genomic Sci.">
        <title>Genomic Encyclopedia of Type Strains, Phase I: The one thousand microbial genomes (KMG-I) project.</title>
        <authorList>
            <person name="Kyrpides N.C."/>
            <person name="Woyke T."/>
            <person name="Eisen J.A."/>
            <person name="Garrity G."/>
            <person name="Lilburn T.G."/>
            <person name="Beck B.J."/>
            <person name="Whitman W.B."/>
            <person name="Hugenholtz P."/>
            <person name="Klenk H.P."/>
        </authorList>
    </citation>
    <scope>NUCLEOTIDE SEQUENCE [LARGE SCALE GENOMIC DNA]</scope>
    <source>
        <strain evidence="4 5">DSM 45044</strain>
    </source>
</reference>
<evidence type="ECO:0000313" key="4">
    <source>
        <dbReference type="EMBL" id="TWJ10605.1"/>
    </source>
</evidence>
<protein>
    <submittedName>
        <fullName evidence="4">Caffeoyl-CoA O-methyltransferase</fullName>
    </submittedName>
</protein>
<dbReference type="AlphaFoldDB" id="A0A562UYB7"/>
<dbReference type="PANTHER" id="PTHR10509:SF14">
    <property type="entry name" value="CAFFEOYL-COA O-METHYLTRANSFERASE 3-RELATED"/>
    <property type="match status" value="1"/>
</dbReference>
<organism evidence="4 5">
    <name type="scientific">Stackebrandtia albiflava</name>
    <dbReference type="NCBI Taxonomy" id="406432"/>
    <lineage>
        <taxon>Bacteria</taxon>
        <taxon>Bacillati</taxon>
        <taxon>Actinomycetota</taxon>
        <taxon>Actinomycetes</taxon>
        <taxon>Glycomycetales</taxon>
        <taxon>Glycomycetaceae</taxon>
        <taxon>Stackebrandtia</taxon>
    </lineage>
</organism>
<proteinExistence type="predicted"/>
<dbReference type="GO" id="GO:0032259">
    <property type="term" value="P:methylation"/>
    <property type="evidence" value="ECO:0007669"/>
    <property type="project" value="UniProtKB-KW"/>
</dbReference>
<comment type="caution">
    <text evidence="4">The sequence shown here is derived from an EMBL/GenBank/DDBJ whole genome shotgun (WGS) entry which is preliminary data.</text>
</comment>
<keyword evidence="3" id="KW-0949">S-adenosyl-L-methionine</keyword>
<dbReference type="Gene3D" id="3.40.50.150">
    <property type="entry name" value="Vaccinia Virus protein VP39"/>
    <property type="match status" value="1"/>
</dbReference>
<dbReference type="SUPFAM" id="SSF53335">
    <property type="entry name" value="S-adenosyl-L-methionine-dependent methyltransferases"/>
    <property type="match status" value="1"/>
</dbReference>
<dbReference type="InterPro" id="IPR029063">
    <property type="entry name" value="SAM-dependent_MTases_sf"/>
</dbReference>
<evidence type="ECO:0000256" key="2">
    <source>
        <dbReference type="ARBA" id="ARBA00022679"/>
    </source>
</evidence>
<dbReference type="RefSeq" id="WP_147141315.1">
    <property type="nucleotide sequence ID" value="NZ_BAABIJ010000003.1"/>
</dbReference>
<dbReference type="GO" id="GO:0008757">
    <property type="term" value="F:S-adenosylmethionine-dependent methyltransferase activity"/>
    <property type="evidence" value="ECO:0007669"/>
    <property type="project" value="TreeGrafter"/>
</dbReference>
<gene>
    <name evidence="4" type="ORF">LX16_4024</name>
</gene>
<dbReference type="InterPro" id="IPR002935">
    <property type="entry name" value="SAM_O-MeTrfase"/>
</dbReference>
<accession>A0A562UYB7</accession>
<dbReference type="GO" id="GO:0008171">
    <property type="term" value="F:O-methyltransferase activity"/>
    <property type="evidence" value="ECO:0007669"/>
    <property type="project" value="InterPro"/>
</dbReference>
<keyword evidence="1 4" id="KW-0489">Methyltransferase</keyword>
<dbReference type="Pfam" id="PF01596">
    <property type="entry name" value="Methyltransf_3"/>
    <property type="match status" value="1"/>
</dbReference>
<name>A0A562UYB7_9ACTN</name>
<dbReference type="Proteomes" id="UP000321617">
    <property type="component" value="Unassembled WGS sequence"/>
</dbReference>
<evidence type="ECO:0000256" key="1">
    <source>
        <dbReference type="ARBA" id="ARBA00022603"/>
    </source>
</evidence>
<dbReference type="OrthoDB" id="9799672at2"/>
<dbReference type="PANTHER" id="PTHR10509">
    <property type="entry name" value="O-METHYLTRANSFERASE-RELATED"/>
    <property type="match status" value="1"/>
</dbReference>
<dbReference type="CDD" id="cd02440">
    <property type="entry name" value="AdoMet_MTases"/>
    <property type="match status" value="1"/>
</dbReference>
<evidence type="ECO:0000256" key="3">
    <source>
        <dbReference type="ARBA" id="ARBA00022691"/>
    </source>
</evidence>
<dbReference type="EMBL" id="VLLL01000007">
    <property type="protein sequence ID" value="TWJ10605.1"/>
    <property type="molecule type" value="Genomic_DNA"/>
</dbReference>
<keyword evidence="5" id="KW-1185">Reference proteome</keyword>
<dbReference type="PROSITE" id="PS51682">
    <property type="entry name" value="SAM_OMT_I"/>
    <property type="match status" value="1"/>
</dbReference>
<keyword evidence="2 4" id="KW-0808">Transferase</keyword>
<dbReference type="InterPro" id="IPR050362">
    <property type="entry name" value="Cation-dep_OMT"/>
</dbReference>
<sequence length="219" mass="24457">MSRASLSIDARLHEYLVTHGTPPDPLLRELIEETRKALPERAGMQIGPEQAAFTTLLTRLIGARRAVEVGTFTGMSSLAIARGLPDDGRLTCFDISDEFTSIARRYWERDGQAGKIELRIGDARKELRSLPEEPHLDLAFIDADKPGYAEYWEQLVPRVRPGGLIAVDNVLWSGRVADPAIVEDQTEIIRRFNTQVVADDRVEQVMLPIGDGLTLARRL</sequence>
<evidence type="ECO:0000313" key="5">
    <source>
        <dbReference type="Proteomes" id="UP000321617"/>
    </source>
</evidence>